<sequence>MSPTWGASFETGMGGLLGEKVSALIISRPGFEKQHQRSARQTDVQEDRIVNNRRRHLIQIERGRKRVHGKRSLGSPFARHECFQTPFHNSIAFKGLEMSTDHNAPIEQIIHQIDEVAENNERVKFGQVMDAVGRKSFASLLLIVGAIMVLPGPADIPGVPVLLGLLVVILCGQMLANSDHVWIPSWMERWEIGQSKVQKMLDWLRKPAAWIDSMTAQRWTWMMKHATISTLAVAAILVAMSTPVLEFIPFSANLAGGAIFAFALSILARDGLLAGVAVCIAVATFGLVGYQLLG</sequence>
<name>Q7UYI7_RHOBA</name>
<evidence type="ECO:0000256" key="1">
    <source>
        <dbReference type="SAM" id="Phobius"/>
    </source>
</evidence>
<evidence type="ECO:0008006" key="4">
    <source>
        <dbReference type="Google" id="ProtNLM"/>
    </source>
</evidence>
<dbReference type="HOGENOM" id="CLU_946197_0_0_0"/>
<dbReference type="EMBL" id="BX294134">
    <property type="protein sequence ID" value="CAD71655.1"/>
    <property type="molecule type" value="Genomic_DNA"/>
</dbReference>
<feature type="transmembrane region" description="Helical" evidence="1">
    <location>
        <begin position="132"/>
        <end position="150"/>
    </location>
</feature>
<reference evidence="2 3" key="1">
    <citation type="journal article" date="2003" name="Proc. Natl. Acad. Sci. U.S.A.">
        <title>Complete genome sequence of the marine planctomycete Pirellula sp. strain 1.</title>
        <authorList>
            <person name="Gloeckner F.O."/>
            <person name="Kube M."/>
            <person name="Bauer M."/>
            <person name="Teeling H."/>
            <person name="Lombardot T."/>
            <person name="Ludwig W."/>
            <person name="Gade D."/>
            <person name="Beck A."/>
            <person name="Borzym K."/>
            <person name="Heitmann K."/>
            <person name="Rabus R."/>
            <person name="Schlesner H."/>
            <person name="Amann R."/>
            <person name="Reinhardt R."/>
        </authorList>
    </citation>
    <scope>NUCLEOTIDE SEQUENCE [LARGE SCALE GENOMIC DNA]</scope>
    <source>
        <strain evidence="3">DSM 10527 / NCIMB 13988 / SH1</strain>
    </source>
</reference>
<dbReference type="OrthoDB" id="8635607at2"/>
<dbReference type="InParanoid" id="Q7UYI7"/>
<protein>
    <recommendedName>
        <fullName evidence="4">Exopolysaccharide synthesis protein</fullName>
    </recommendedName>
</protein>
<dbReference type="PATRIC" id="fig|243090.15.peg.282"/>
<feature type="transmembrane region" description="Helical" evidence="1">
    <location>
        <begin position="221"/>
        <end position="241"/>
    </location>
</feature>
<dbReference type="eggNOG" id="COG3932">
    <property type="taxonomic scope" value="Bacteria"/>
</dbReference>
<dbReference type="InterPro" id="IPR010331">
    <property type="entry name" value="ExoD"/>
</dbReference>
<proteinExistence type="predicted"/>
<organism evidence="2 3">
    <name type="scientific">Rhodopirellula baltica (strain DSM 10527 / NCIMB 13988 / SH1)</name>
    <dbReference type="NCBI Taxonomy" id="243090"/>
    <lineage>
        <taxon>Bacteria</taxon>
        <taxon>Pseudomonadati</taxon>
        <taxon>Planctomycetota</taxon>
        <taxon>Planctomycetia</taxon>
        <taxon>Pirellulales</taxon>
        <taxon>Pirellulaceae</taxon>
        <taxon>Rhodopirellula</taxon>
    </lineage>
</organism>
<evidence type="ECO:0000313" key="2">
    <source>
        <dbReference type="EMBL" id="CAD71655.1"/>
    </source>
</evidence>
<dbReference type="Proteomes" id="UP000001025">
    <property type="component" value="Chromosome"/>
</dbReference>
<accession>Q7UYI7</accession>
<dbReference type="PANTHER" id="PTHR41795:SF1">
    <property type="entry name" value="EXOPOLYSACCHARIDE SYNTHESIS PROTEIN"/>
    <property type="match status" value="1"/>
</dbReference>
<feature type="transmembrane region" description="Helical" evidence="1">
    <location>
        <begin position="156"/>
        <end position="176"/>
    </location>
</feature>
<keyword evidence="1" id="KW-1133">Transmembrane helix</keyword>
<dbReference type="Pfam" id="PF06055">
    <property type="entry name" value="ExoD"/>
    <property type="match status" value="1"/>
</dbReference>
<dbReference type="KEGG" id="rba:RB566"/>
<dbReference type="AlphaFoldDB" id="Q7UYI7"/>
<gene>
    <name evidence="2" type="ordered locus">RB566</name>
</gene>
<dbReference type="EnsemblBacteria" id="CAD71655">
    <property type="protein sequence ID" value="CAD71655"/>
    <property type="gene ID" value="RB566"/>
</dbReference>
<evidence type="ECO:0000313" key="3">
    <source>
        <dbReference type="Proteomes" id="UP000001025"/>
    </source>
</evidence>
<feature type="transmembrane region" description="Helical" evidence="1">
    <location>
        <begin position="272"/>
        <end position="293"/>
    </location>
</feature>
<keyword evidence="1" id="KW-0812">Transmembrane</keyword>
<dbReference type="PANTHER" id="PTHR41795">
    <property type="entry name" value="EXOPOLYSACCHARIDE SYNTHESIS PROTEIN"/>
    <property type="match status" value="1"/>
</dbReference>
<feature type="transmembrane region" description="Helical" evidence="1">
    <location>
        <begin position="247"/>
        <end position="267"/>
    </location>
</feature>
<dbReference type="STRING" id="243090.RB566"/>
<keyword evidence="1" id="KW-0472">Membrane</keyword>
<keyword evidence="3" id="KW-1185">Reference proteome</keyword>